<sequence length="145" mass="17072">MGVGSQRSSSTLSSTLNPNAPMFVPLAYRTVEDFSDQWWALVQSSPWFRDYWLQERYLDPQYFLSFDDIFDPVLPDLDSLLDDLEYDEIFKNQEEEEDPRRDLVKIGSEKWRKGRIVAEAPRFAEKAPKIVNMKVVSPRMIHQPR</sequence>
<gene>
    <name evidence="1" type="ORF">HS088_TW14G00673</name>
</gene>
<keyword evidence="2" id="KW-1185">Reference proteome</keyword>
<dbReference type="InterPro" id="IPR040414">
    <property type="entry name" value="CID1/CID2"/>
</dbReference>
<dbReference type="InParanoid" id="A0A7J7CRE3"/>
<organism evidence="1 2">
    <name type="scientific">Tripterygium wilfordii</name>
    <name type="common">Thunder God vine</name>
    <dbReference type="NCBI Taxonomy" id="458696"/>
    <lineage>
        <taxon>Eukaryota</taxon>
        <taxon>Viridiplantae</taxon>
        <taxon>Streptophyta</taxon>
        <taxon>Embryophyta</taxon>
        <taxon>Tracheophyta</taxon>
        <taxon>Spermatophyta</taxon>
        <taxon>Magnoliopsida</taxon>
        <taxon>eudicotyledons</taxon>
        <taxon>Gunneridae</taxon>
        <taxon>Pentapetalae</taxon>
        <taxon>rosids</taxon>
        <taxon>fabids</taxon>
        <taxon>Celastrales</taxon>
        <taxon>Celastraceae</taxon>
        <taxon>Tripterygium</taxon>
    </lineage>
</organism>
<dbReference type="Proteomes" id="UP000593562">
    <property type="component" value="Unassembled WGS sequence"/>
</dbReference>
<name>A0A7J7CRE3_TRIWF</name>
<proteinExistence type="predicted"/>
<accession>A0A7J7CRE3</accession>
<dbReference type="InterPro" id="IPR009818">
    <property type="entry name" value="PAM2_motif"/>
</dbReference>
<dbReference type="AlphaFoldDB" id="A0A7J7CRE3"/>
<dbReference type="EMBL" id="JAAARO010000014">
    <property type="protein sequence ID" value="KAF5736529.1"/>
    <property type="molecule type" value="Genomic_DNA"/>
</dbReference>
<evidence type="ECO:0000313" key="1">
    <source>
        <dbReference type="EMBL" id="KAF5736529.1"/>
    </source>
</evidence>
<dbReference type="OrthoDB" id="1918588at2759"/>
<dbReference type="PANTHER" id="PTHR33790">
    <property type="entry name" value="OS05G0344200 PROTEIN"/>
    <property type="match status" value="1"/>
</dbReference>
<reference evidence="1 2" key="1">
    <citation type="journal article" date="2020" name="Nat. Commun.">
        <title>Genome of Tripterygium wilfordii and identification of cytochrome P450 involved in triptolide biosynthesis.</title>
        <authorList>
            <person name="Tu L."/>
            <person name="Su P."/>
            <person name="Zhang Z."/>
            <person name="Gao L."/>
            <person name="Wang J."/>
            <person name="Hu T."/>
            <person name="Zhou J."/>
            <person name="Zhang Y."/>
            <person name="Zhao Y."/>
            <person name="Liu Y."/>
            <person name="Song Y."/>
            <person name="Tong Y."/>
            <person name="Lu Y."/>
            <person name="Yang J."/>
            <person name="Xu C."/>
            <person name="Jia M."/>
            <person name="Peters R.J."/>
            <person name="Huang L."/>
            <person name="Gao W."/>
        </authorList>
    </citation>
    <scope>NUCLEOTIDE SEQUENCE [LARGE SCALE GENOMIC DNA]</scope>
    <source>
        <strain evidence="2">cv. XIE 37</strain>
        <tissue evidence="1">Leaf</tissue>
    </source>
</reference>
<dbReference type="Pfam" id="PF07145">
    <property type="entry name" value="PAM2"/>
    <property type="match status" value="1"/>
</dbReference>
<evidence type="ECO:0000313" key="2">
    <source>
        <dbReference type="Proteomes" id="UP000593562"/>
    </source>
</evidence>
<comment type="caution">
    <text evidence="1">The sequence shown here is derived from an EMBL/GenBank/DDBJ whole genome shotgun (WGS) entry which is preliminary data.</text>
</comment>
<dbReference type="PANTHER" id="PTHR33790:SF1">
    <property type="entry name" value="PROTEIN EARLY RESPONSIVE TO DEHYDRATION 15"/>
    <property type="match status" value="1"/>
</dbReference>
<protein>
    <submittedName>
        <fullName evidence="1">Protein EARLY RESPONSIVE TO DEHYDRATION 15-like</fullName>
    </submittedName>
</protein>